<dbReference type="EMBL" id="SZYD01000001">
    <property type="protein sequence ID" value="KAD7477448.1"/>
    <property type="molecule type" value="Genomic_DNA"/>
</dbReference>
<keyword evidence="3" id="KW-0378">Hydrolase</keyword>
<feature type="compositionally biased region" description="Pro residues" evidence="4">
    <location>
        <begin position="622"/>
        <end position="638"/>
    </location>
</feature>
<evidence type="ECO:0000313" key="7">
    <source>
        <dbReference type="Proteomes" id="UP000326396"/>
    </source>
</evidence>
<dbReference type="InterPro" id="IPR054722">
    <property type="entry name" value="PolX-like_BBD"/>
</dbReference>
<dbReference type="GO" id="GO:0006508">
    <property type="term" value="P:proteolysis"/>
    <property type="evidence" value="ECO:0007669"/>
    <property type="project" value="UniProtKB-KW"/>
</dbReference>
<feature type="region of interest" description="Disordered" evidence="4">
    <location>
        <begin position="582"/>
        <end position="658"/>
    </location>
</feature>
<dbReference type="InterPro" id="IPR013103">
    <property type="entry name" value="RVT_2"/>
</dbReference>
<organism evidence="6 7">
    <name type="scientific">Mikania micrantha</name>
    <name type="common">bitter vine</name>
    <dbReference type="NCBI Taxonomy" id="192012"/>
    <lineage>
        <taxon>Eukaryota</taxon>
        <taxon>Viridiplantae</taxon>
        <taxon>Streptophyta</taxon>
        <taxon>Embryophyta</taxon>
        <taxon>Tracheophyta</taxon>
        <taxon>Spermatophyta</taxon>
        <taxon>Magnoliopsida</taxon>
        <taxon>eudicotyledons</taxon>
        <taxon>Gunneridae</taxon>
        <taxon>Pentapetalae</taxon>
        <taxon>asterids</taxon>
        <taxon>campanulids</taxon>
        <taxon>Asterales</taxon>
        <taxon>Asteraceae</taxon>
        <taxon>Asteroideae</taxon>
        <taxon>Heliantheae alliance</taxon>
        <taxon>Eupatorieae</taxon>
        <taxon>Mikania</taxon>
    </lineage>
</organism>
<dbReference type="AlphaFoldDB" id="A0A5N6Q0M5"/>
<dbReference type="PANTHER" id="PTHR42648:SF28">
    <property type="entry name" value="TRANSPOSON-ENCODED PROTEIN WITH RIBONUCLEASE H-LIKE AND RETROVIRUS ZINC FINGER-LIKE DOMAINS"/>
    <property type="match status" value="1"/>
</dbReference>
<dbReference type="GO" id="GO:0015074">
    <property type="term" value="P:DNA integration"/>
    <property type="evidence" value="ECO:0007669"/>
    <property type="project" value="InterPro"/>
</dbReference>
<evidence type="ECO:0000256" key="4">
    <source>
        <dbReference type="SAM" id="MobiDB-lite"/>
    </source>
</evidence>
<dbReference type="GO" id="GO:0008233">
    <property type="term" value="F:peptidase activity"/>
    <property type="evidence" value="ECO:0007669"/>
    <property type="project" value="UniProtKB-KW"/>
</dbReference>
<proteinExistence type="predicted"/>
<dbReference type="Proteomes" id="UP000326396">
    <property type="component" value="Linkage Group LG1"/>
</dbReference>
<comment type="caution">
    <text evidence="6">The sequence shown here is derived from an EMBL/GenBank/DDBJ whole genome shotgun (WGS) entry which is preliminary data.</text>
</comment>
<dbReference type="InterPro" id="IPR039537">
    <property type="entry name" value="Retrotran_Ty1/copia-like"/>
</dbReference>
<dbReference type="Pfam" id="PF22936">
    <property type="entry name" value="Pol_BBD"/>
    <property type="match status" value="1"/>
</dbReference>
<dbReference type="Pfam" id="PF13976">
    <property type="entry name" value="gag_pre-integrs"/>
    <property type="match status" value="1"/>
</dbReference>
<dbReference type="Gene3D" id="3.30.420.10">
    <property type="entry name" value="Ribonuclease H-like superfamily/Ribonuclease H"/>
    <property type="match status" value="1"/>
</dbReference>
<dbReference type="InterPro" id="IPR036397">
    <property type="entry name" value="RNaseH_sf"/>
</dbReference>
<dbReference type="InterPro" id="IPR001584">
    <property type="entry name" value="Integrase_cat-core"/>
</dbReference>
<feature type="region of interest" description="Disordered" evidence="4">
    <location>
        <begin position="154"/>
        <end position="221"/>
    </location>
</feature>
<evidence type="ECO:0000256" key="3">
    <source>
        <dbReference type="ARBA" id="ARBA00022801"/>
    </source>
</evidence>
<dbReference type="OrthoDB" id="1937754at2759"/>
<name>A0A5N6Q0M5_9ASTR</name>
<feature type="region of interest" description="Disordered" evidence="4">
    <location>
        <begin position="1039"/>
        <end position="1089"/>
    </location>
</feature>
<dbReference type="GO" id="GO:0003676">
    <property type="term" value="F:nucleic acid binding"/>
    <property type="evidence" value="ECO:0007669"/>
    <property type="project" value="InterPro"/>
</dbReference>
<feature type="compositionally biased region" description="Low complexity" evidence="4">
    <location>
        <begin position="639"/>
        <end position="649"/>
    </location>
</feature>
<accession>A0A5N6Q0M5</accession>
<reference evidence="6 7" key="1">
    <citation type="submission" date="2019-05" db="EMBL/GenBank/DDBJ databases">
        <title>Mikania micrantha, genome provides insights into the molecular mechanism of rapid growth.</title>
        <authorList>
            <person name="Liu B."/>
        </authorList>
    </citation>
    <scope>NUCLEOTIDE SEQUENCE [LARGE SCALE GENOMIC DNA]</scope>
    <source>
        <strain evidence="6">NLD-2019</strain>
        <tissue evidence="6">Leaf</tissue>
    </source>
</reference>
<evidence type="ECO:0000256" key="2">
    <source>
        <dbReference type="ARBA" id="ARBA00022723"/>
    </source>
</evidence>
<dbReference type="GO" id="GO:0046872">
    <property type="term" value="F:metal ion binding"/>
    <property type="evidence" value="ECO:0007669"/>
    <property type="project" value="UniProtKB-KW"/>
</dbReference>
<dbReference type="PANTHER" id="PTHR42648">
    <property type="entry name" value="TRANSPOSASE, PUTATIVE-RELATED"/>
    <property type="match status" value="1"/>
</dbReference>
<gene>
    <name evidence="6" type="ORF">E3N88_00584</name>
</gene>
<keyword evidence="1" id="KW-0645">Protease</keyword>
<evidence type="ECO:0000256" key="1">
    <source>
        <dbReference type="ARBA" id="ARBA00022670"/>
    </source>
</evidence>
<feature type="compositionally biased region" description="Low complexity" evidence="4">
    <location>
        <begin position="582"/>
        <end position="608"/>
    </location>
</feature>
<keyword evidence="7" id="KW-1185">Reference proteome</keyword>
<evidence type="ECO:0000259" key="5">
    <source>
        <dbReference type="PROSITE" id="PS50994"/>
    </source>
</evidence>
<sequence length="1089" mass="121869">MWCGIISKFDFDFDIKVGELKNWEEYMNLFSNVTIFEFVIDLGCQQFSFDLMISYLLDGLLRRREGFVVSGNGDGDGSKMNEEWFRKWWWRYGGKDWLRWKVSTMKLGMSFYGGGGRDAAGWQTVKTSWNRYTAASPGGERSIFISNLPDPPTDSALHVAASPPAPKSAAPVTTPSPPPPAHLGSSQYHDSHRQYQGHQRGCGRSGRVPYPTLPNPSPRPFTNRGHFAGILGPPPSQFYASSEASYTPTNIEQALHTMTLNPDQSWYLDTGATNHMSHSTGTLSHYFNNSIQNSIVVGNGQRIPTLGTGYTTLQPPYPPLHLNNILIAPKLIKNLLSVRRLTTDNNISIEIDRFGFLVKDYQTRIPILRCDSTWDLYPLTPSSTSATTPSTFAALSQDLWHRRLGQPGSDLLHILNKQNVISFRNNVSKRLCQSCVFGKQVKLPFYASNSVTCLPFDIVHSDLWISPTISSGGHRYYIVFLDDYTNYVWTFPLANKSSVYSIFLKFHSYLTTQFERGIKSFQCDNGTEYNNKLFHAFCSQHSMFFLSQPLILRSGSILQVHRHTVHPHPLPQNPLLLFLPAQQPSSSSQHTAAPTPVQSQPSQPPLQVYTRRPKPTTAGPSHHPPSPPPPPPPPPPPTSLRTMTTRSMSGLSKPKTSFNLHTTTTFEPIPRNPIEALTKPVWFRAMTDEFNALIEKNTWELVPRRPDMNLIRCMWIFKHKTKSDGSLERYKARLVCDGRSQQVGIDFHDTFSPVVKPATIRTVLSIALLQKWDISQLDVKTAFLHGNLLETVYMHQPMGFRHPDYPHHKYAQDILARAKMTACNPVQTPVDTSGIMGAHDGDSIADPTHFRSLAGALKYLTFTRPDISYAGLYLRCSPVSSLIAYIDADWAGCPDTRLIGEASNAEVLCNTTMALNAEGEMIQSVSYIGGLLVLMVFKSNKEAVEFIQNKKYLWEKLFTSVELWKGKYIKTGWIVQELSLEDSDDEGDGGFSSHALFGSDDDLEEGKFCPESLISGMKQVHSGRKVGDEANDDVRHVDKELQSSSKEVNDSHASGMGGEFHTATGAHLPSMRPPHRKQAPPPHAQSQIV</sequence>
<dbReference type="Pfam" id="PF07727">
    <property type="entry name" value="RVT_2"/>
    <property type="match status" value="1"/>
</dbReference>
<dbReference type="InterPro" id="IPR025724">
    <property type="entry name" value="GAG-pre-integrase_dom"/>
</dbReference>
<protein>
    <recommendedName>
        <fullName evidence="5">Integrase catalytic domain-containing protein</fullName>
    </recommendedName>
</protein>
<dbReference type="InterPro" id="IPR012337">
    <property type="entry name" value="RNaseH-like_sf"/>
</dbReference>
<feature type="domain" description="Integrase catalytic" evidence="5">
    <location>
        <begin position="451"/>
        <end position="543"/>
    </location>
</feature>
<feature type="compositionally biased region" description="Low complexity" evidence="4">
    <location>
        <begin position="159"/>
        <end position="173"/>
    </location>
</feature>
<dbReference type="SUPFAM" id="SSF53098">
    <property type="entry name" value="Ribonuclease H-like"/>
    <property type="match status" value="1"/>
</dbReference>
<dbReference type="PROSITE" id="PS50994">
    <property type="entry name" value="INTEGRASE"/>
    <property type="match status" value="1"/>
</dbReference>
<evidence type="ECO:0000313" key="6">
    <source>
        <dbReference type="EMBL" id="KAD7477448.1"/>
    </source>
</evidence>
<keyword evidence="2" id="KW-0479">Metal-binding</keyword>